<gene>
    <name evidence="4" type="ORF">PFMALIP_05037</name>
</gene>
<dbReference type="PANTHER" id="PTHR21349:SF0">
    <property type="entry name" value="LARGE RIBOSOMAL SUBUNIT PROTEIN BL21M"/>
    <property type="match status" value="1"/>
</dbReference>
<comment type="similarity">
    <text evidence="1">Belongs to the bacterial ribosomal protein bL21 family.</text>
</comment>
<evidence type="ECO:0000313" key="5">
    <source>
        <dbReference type="Proteomes" id="UP000030699"/>
    </source>
</evidence>
<evidence type="ECO:0000313" key="4">
    <source>
        <dbReference type="EMBL" id="ETW46874.1"/>
    </source>
</evidence>
<dbReference type="InterPro" id="IPR028909">
    <property type="entry name" value="bL21-like"/>
</dbReference>
<evidence type="ECO:0000256" key="2">
    <source>
        <dbReference type="ARBA" id="ARBA00044129"/>
    </source>
</evidence>
<name>A0A024WI36_PLAFA</name>
<dbReference type="InterPro" id="IPR036164">
    <property type="entry name" value="bL21-like_sf"/>
</dbReference>
<evidence type="ECO:0000256" key="1">
    <source>
        <dbReference type="ARBA" id="ARBA00008563"/>
    </source>
</evidence>
<dbReference type="EMBL" id="KI925618">
    <property type="protein sequence ID" value="ETW46874.1"/>
    <property type="molecule type" value="Genomic_DNA"/>
</dbReference>
<proteinExistence type="inferred from homology"/>
<dbReference type="Proteomes" id="UP000030699">
    <property type="component" value="Unassembled WGS sequence"/>
</dbReference>
<reference evidence="4 5" key="2">
    <citation type="submission" date="2013-02" db="EMBL/GenBank/DDBJ databases">
        <title>The Genome Sequence of Plasmodium falciparum MaliPS096_E11.</title>
        <authorList>
            <consortium name="The Broad Institute Genome Sequencing Platform"/>
            <consortium name="The Broad Institute Genome Sequencing Center for Infectious Disease"/>
            <person name="Neafsey D."/>
            <person name="Cheeseman I."/>
            <person name="Volkman S."/>
            <person name="Adams J."/>
            <person name="Walker B."/>
            <person name="Young S.K."/>
            <person name="Zeng Q."/>
            <person name="Gargeya S."/>
            <person name="Fitzgerald M."/>
            <person name="Haas B."/>
            <person name="Abouelleil A."/>
            <person name="Alvarado L."/>
            <person name="Arachchi H.M."/>
            <person name="Berlin A.M."/>
            <person name="Chapman S.B."/>
            <person name="Dewar J."/>
            <person name="Goldberg J."/>
            <person name="Griggs A."/>
            <person name="Gujja S."/>
            <person name="Hansen M."/>
            <person name="Howarth C."/>
            <person name="Imamovic A."/>
            <person name="Larimer J."/>
            <person name="McCowan C."/>
            <person name="Murphy C."/>
            <person name="Neiman D."/>
            <person name="Pearson M."/>
            <person name="Priest M."/>
            <person name="Roberts A."/>
            <person name="Saif S."/>
            <person name="Shea T."/>
            <person name="Sisk P."/>
            <person name="Sykes S."/>
            <person name="Wortman J."/>
            <person name="Nusbaum C."/>
            <person name="Birren B."/>
        </authorList>
    </citation>
    <scope>NUCLEOTIDE SEQUENCE [LARGE SCALE GENOMIC DNA]</scope>
    <source>
        <strain evidence="4 5">MaliPS096_E11</strain>
    </source>
</reference>
<dbReference type="Pfam" id="PF00829">
    <property type="entry name" value="Ribosomal_L21p"/>
    <property type="match status" value="1"/>
</dbReference>
<dbReference type="AlphaFoldDB" id="A0A024WI36"/>
<reference evidence="4 5" key="1">
    <citation type="submission" date="2013-02" db="EMBL/GenBank/DDBJ databases">
        <title>The Genome Annotation of Plasmodium falciparum MaliPS096_E11.</title>
        <authorList>
            <consortium name="The Broad Institute Genome Sequencing Platform"/>
            <consortium name="The Broad Institute Genome Sequencing Center for Infectious Disease"/>
            <person name="Neafsey D."/>
            <person name="Hoffman S."/>
            <person name="Volkman S."/>
            <person name="Rosenthal P."/>
            <person name="Walker B."/>
            <person name="Young S.K."/>
            <person name="Zeng Q."/>
            <person name="Gargeya S."/>
            <person name="Fitzgerald M."/>
            <person name="Haas B."/>
            <person name="Abouelleil A."/>
            <person name="Allen A.W."/>
            <person name="Alvarado L."/>
            <person name="Arachchi H.M."/>
            <person name="Berlin A.M."/>
            <person name="Chapman S.B."/>
            <person name="Gainer-Dewar J."/>
            <person name="Goldberg J."/>
            <person name="Griggs A."/>
            <person name="Gujja S."/>
            <person name="Hansen M."/>
            <person name="Howarth C."/>
            <person name="Imamovic A."/>
            <person name="Ireland A."/>
            <person name="Larimer J."/>
            <person name="McCowan C."/>
            <person name="Murphy C."/>
            <person name="Pearson M."/>
            <person name="Poon T.W."/>
            <person name="Priest M."/>
            <person name="Roberts A."/>
            <person name="Saif S."/>
            <person name="Shea T."/>
            <person name="Sisk P."/>
            <person name="Sykes S."/>
            <person name="Wortman J."/>
            <person name="Nusbaum C."/>
            <person name="Birren B."/>
        </authorList>
    </citation>
    <scope>NUCLEOTIDE SEQUENCE [LARGE SCALE GENOMIC DNA]</scope>
    <source>
        <strain evidence="4 5">MaliPS096_E11</strain>
    </source>
</reference>
<evidence type="ECO:0000256" key="3">
    <source>
        <dbReference type="SAM" id="MobiDB-lite"/>
    </source>
</evidence>
<dbReference type="OrthoDB" id="5994at2759"/>
<sequence>MNILRKCITHNKIVPNISFEKNEKIYIMIQSIGKRKLTYYPCRRQEGHKIELMMGKHRKRKINPPVIPIHPNEEKKKNLNNFITYKDLKIRWRNTSKNYRKKVTIARKWKNLHCLLPMNKSTCMFVLHNNLPYTRLTKKSYKSQEKNEIVLNESYEEAKDESKEYCEGVKFNNNNKCDNKNDADIYNASLGRRKIYNWTKKEEDKKEEEEEEEKKNKSNNNPCNMNEGNYYEKPPKNLEYLLKKDKNDLFCIFKSNVTNEHKVVIGDIVQTERLHRKKAGDVIYFGTILFVGSPNFSIIGKPTIPYCKVKAVIEQITLSKEILSFRYKKVRRSSRFLRIKHWITILKIQDIIIELNQHTIHDERKKPLQILDLWANRWLYQKELNFMKFDEYNKPLADQIFNLIEHQPNTLHRRGLNKCYRYPPDPHKQRKELYEKIRNARENGLIPKSEVLN</sequence>
<protein>
    <recommendedName>
        <fullName evidence="2">Large ribosomal subunit protein bL21m</fullName>
    </recommendedName>
</protein>
<accession>A0A024WI36</accession>
<feature type="compositionally biased region" description="Low complexity" evidence="3">
    <location>
        <begin position="218"/>
        <end position="227"/>
    </location>
</feature>
<dbReference type="GO" id="GO:0003735">
    <property type="term" value="F:structural constituent of ribosome"/>
    <property type="evidence" value="ECO:0007669"/>
    <property type="project" value="TreeGrafter"/>
</dbReference>
<organism evidence="4 5">
    <name type="scientific">Plasmodium falciparum MaliPS096_E11</name>
    <dbReference type="NCBI Taxonomy" id="1036727"/>
    <lineage>
        <taxon>Eukaryota</taxon>
        <taxon>Sar</taxon>
        <taxon>Alveolata</taxon>
        <taxon>Apicomplexa</taxon>
        <taxon>Aconoidasida</taxon>
        <taxon>Haemosporida</taxon>
        <taxon>Plasmodiidae</taxon>
        <taxon>Plasmodium</taxon>
        <taxon>Plasmodium (Laverania)</taxon>
    </lineage>
</organism>
<dbReference type="GO" id="GO:0005762">
    <property type="term" value="C:mitochondrial large ribosomal subunit"/>
    <property type="evidence" value="ECO:0007669"/>
    <property type="project" value="TreeGrafter"/>
</dbReference>
<feature type="region of interest" description="Disordered" evidence="3">
    <location>
        <begin position="201"/>
        <end position="231"/>
    </location>
</feature>
<dbReference type="SUPFAM" id="SSF141091">
    <property type="entry name" value="L21p-like"/>
    <property type="match status" value="1"/>
</dbReference>
<dbReference type="PANTHER" id="PTHR21349">
    <property type="entry name" value="50S RIBOSOMAL PROTEIN L21"/>
    <property type="match status" value="1"/>
</dbReference>